<keyword evidence="8 10" id="KW-0326">Glycosidase</keyword>
<dbReference type="FunFam" id="3.20.20.300:FF:000005">
    <property type="entry name" value="Periplasmic beta-glucosidase"/>
    <property type="match status" value="1"/>
</dbReference>
<keyword evidence="5" id="KW-0732">Signal</keyword>
<dbReference type="PANTHER" id="PTHR30620">
    <property type="entry name" value="PERIPLASMIC BETA-GLUCOSIDASE-RELATED"/>
    <property type="match status" value="1"/>
</dbReference>
<dbReference type="Pfam" id="PF00933">
    <property type="entry name" value="Glyco_hydro_3"/>
    <property type="match status" value="1"/>
</dbReference>
<evidence type="ECO:0000313" key="13">
    <source>
        <dbReference type="Proteomes" id="UP000281985"/>
    </source>
</evidence>
<evidence type="ECO:0000256" key="5">
    <source>
        <dbReference type="ARBA" id="ARBA00022729"/>
    </source>
</evidence>
<keyword evidence="13" id="KW-1185">Reference proteome</keyword>
<dbReference type="SUPFAM" id="SSF51445">
    <property type="entry name" value="(Trans)glycosidases"/>
    <property type="match status" value="1"/>
</dbReference>
<feature type="domain" description="Fibronectin type III-like" evidence="11">
    <location>
        <begin position="672"/>
        <end position="741"/>
    </location>
</feature>
<gene>
    <name evidence="12" type="ORF">EAX61_07390</name>
</gene>
<accession>A0A3M0G3N0</accession>
<comment type="similarity">
    <text evidence="3 10">Belongs to the glycosyl hydrolase 3 family.</text>
</comment>
<dbReference type="InterPro" id="IPR036962">
    <property type="entry name" value="Glyco_hydro_3_N_sf"/>
</dbReference>
<dbReference type="OrthoDB" id="9805821at2"/>
<reference evidence="12 13" key="1">
    <citation type="submission" date="2018-10" db="EMBL/GenBank/DDBJ databases">
        <title>Dokdonia luteus sp. nov., isolated from sea water.</title>
        <authorList>
            <person name="Zhou L.Y."/>
            <person name="Du Z.J."/>
        </authorList>
    </citation>
    <scope>NUCLEOTIDE SEQUENCE [LARGE SCALE GENOMIC DNA]</scope>
    <source>
        <strain evidence="12 13">SH27</strain>
    </source>
</reference>
<evidence type="ECO:0000259" key="11">
    <source>
        <dbReference type="SMART" id="SM01217"/>
    </source>
</evidence>
<comment type="caution">
    <text evidence="12">The sequence shown here is derived from an EMBL/GenBank/DDBJ whole genome shotgun (WGS) entry which is preliminary data.</text>
</comment>
<evidence type="ECO:0000256" key="2">
    <source>
        <dbReference type="ARBA" id="ARBA00004418"/>
    </source>
</evidence>
<dbReference type="PROSITE" id="PS00775">
    <property type="entry name" value="GLYCOSYL_HYDROL_F3"/>
    <property type="match status" value="1"/>
</dbReference>
<dbReference type="InterPro" id="IPR001764">
    <property type="entry name" value="Glyco_hydro_3_N"/>
</dbReference>
<dbReference type="EC" id="3.2.1.21" evidence="4"/>
<evidence type="ECO:0000256" key="9">
    <source>
        <dbReference type="ARBA" id="ARBA00067498"/>
    </source>
</evidence>
<dbReference type="EMBL" id="REFV01000006">
    <property type="protein sequence ID" value="RMB59405.1"/>
    <property type="molecule type" value="Genomic_DNA"/>
</dbReference>
<dbReference type="PRINTS" id="PR00133">
    <property type="entry name" value="GLHYDRLASE3"/>
</dbReference>
<sequence length="756" mass="84104">MLPKKITYLLILGILAIFSGFTYSQYSSNKKSYSNNIDGEVNRKVDSLLVLMTLEEKIGQTVLYTTEYDVTGPVVDKNYLNYLRDGRLGAMFNATGSAFTRKLQKIAVEETRLGIPLLFGYDVIHGYKTIFPIPMGEASSWDLELVEKSARVSAIEASAEGLHWTFAPMVDVARDPRWGRIAEGAGEDTYLCTKISEARVRGFQGEDLSSDNTILACAKHYAAYGAAQAGRDYHTVDISENTLRNVYLPPFEALTKQGVATFMTSFNEVNGVPATGNKYLLKDILREEWNFDGFVVTDYTSINEMVNHGYAEDLKHAGELAFNSGVDMDMQGGVYLNEMAKSINEGKISEEQLDESVRSILKLKFKLGLFDDPYKYCHEDTEKEIVLSQKNLDIAREVAQRSIVLLQNKKGTLPLKSDSKIALIGPLADDQYHIVGNWIARGDRNGSAVSVREALVARNSKFDYEKGCEISGDNLTGLNNAIKIANASDVVVMVMGESERMSGEAASRTNIKLPTVQQDLIREIRKTGKPLVIVLMNGRPLDLRFESEQADAIVEAWFPGTSGGHAITDVLFGDYNPSGKLTVTFPMTIGQIPIFYNMKNTGRPADIEGANERYTSKYIDAPNKPMYPFGYGLSYTTFDYGEVNLDNNTLTENTIIMASIEITNTGKFDGEEIVQLYIKDMVGSITRPVKELKGFQKIFLKKGESKTLTFEISAEDLKFYKNGAGYINEEGDYRLFIAGSSDHEFTNSFSFKSSQI</sequence>
<dbReference type="FunFam" id="2.60.40.10:FF:000495">
    <property type="entry name" value="Periplasmic beta-glucosidase"/>
    <property type="match status" value="1"/>
</dbReference>
<evidence type="ECO:0000256" key="7">
    <source>
        <dbReference type="ARBA" id="ARBA00022801"/>
    </source>
</evidence>
<dbReference type="Proteomes" id="UP000281985">
    <property type="component" value="Unassembled WGS sequence"/>
</dbReference>
<evidence type="ECO:0000256" key="4">
    <source>
        <dbReference type="ARBA" id="ARBA00012744"/>
    </source>
</evidence>
<dbReference type="Gene3D" id="3.20.20.300">
    <property type="entry name" value="Glycoside hydrolase, family 3, N-terminal domain"/>
    <property type="match status" value="1"/>
</dbReference>
<dbReference type="InterPro" id="IPR036881">
    <property type="entry name" value="Glyco_hydro_3_C_sf"/>
</dbReference>
<dbReference type="AlphaFoldDB" id="A0A3M0G3N0"/>
<dbReference type="SMART" id="SM01217">
    <property type="entry name" value="Fn3_like"/>
    <property type="match status" value="1"/>
</dbReference>
<dbReference type="Pfam" id="PF01915">
    <property type="entry name" value="Glyco_hydro_3_C"/>
    <property type="match status" value="1"/>
</dbReference>
<dbReference type="InterPro" id="IPR019800">
    <property type="entry name" value="Glyco_hydro_3_AS"/>
</dbReference>
<protein>
    <recommendedName>
        <fullName evidence="9">Periplasmic beta-glucosidase</fullName>
        <ecNumber evidence="4">3.2.1.21</ecNumber>
    </recommendedName>
</protein>
<dbReference type="FunFam" id="3.40.50.1700:FF:000004">
    <property type="entry name" value="Periplasmic beta-glucosidase"/>
    <property type="match status" value="1"/>
</dbReference>
<evidence type="ECO:0000256" key="3">
    <source>
        <dbReference type="ARBA" id="ARBA00005336"/>
    </source>
</evidence>
<dbReference type="InterPro" id="IPR017853">
    <property type="entry name" value="GH"/>
</dbReference>
<evidence type="ECO:0000313" key="12">
    <source>
        <dbReference type="EMBL" id="RMB59405.1"/>
    </source>
</evidence>
<proteinExistence type="inferred from homology"/>
<evidence type="ECO:0000256" key="1">
    <source>
        <dbReference type="ARBA" id="ARBA00000448"/>
    </source>
</evidence>
<dbReference type="Gene3D" id="2.60.40.10">
    <property type="entry name" value="Immunoglobulins"/>
    <property type="match status" value="1"/>
</dbReference>
<keyword evidence="7 10" id="KW-0378">Hydrolase</keyword>
<name>A0A3M0G3N0_9FLAO</name>
<dbReference type="InterPro" id="IPR051915">
    <property type="entry name" value="Cellulose_Degrad_GH3"/>
</dbReference>
<dbReference type="InterPro" id="IPR013783">
    <property type="entry name" value="Ig-like_fold"/>
</dbReference>
<dbReference type="GO" id="GO:0008422">
    <property type="term" value="F:beta-glucosidase activity"/>
    <property type="evidence" value="ECO:0007669"/>
    <property type="project" value="UniProtKB-EC"/>
</dbReference>
<dbReference type="GO" id="GO:0009251">
    <property type="term" value="P:glucan catabolic process"/>
    <property type="evidence" value="ECO:0007669"/>
    <property type="project" value="TreeGrafter"/>
</dbReference>
<comment type="subcellular location">
    <subcellularLocation>
        <location evidence="2">Periplasm</location>
    </subcellularLocation>
</comment>
<dbReference type="Gene3D" id="3.40.50.1700">
    <property type="entry name" value="Glycoside hydrolase family 3 C-terminal domain"/>
    <property type="match status" value="1"/>
</dbReference>
<dbReference type="Pfam" id="PF14310">
    <property type="entry name" value="Fn3-like"/>
    <property type="match status" value="1"/>
</dbReference>
<dbReference type="InterPro" id="IPR002772">
    <property type="entry name" value="Glyco_hydro_3_C"/>
</dbReference>
<dbReference type="InterPro" id="IPR026891">
    <property type="entry name" value="Fn3-like"/>
</dbReference>
<keyword evidence="6" id="KW-0574">Periplasm</keyword>
<dbReference type="GO" id="GO:0042597">
    <property type="term" value="C:periplasmic space"/>
    <property type="evidence" value="ECO:0007669"/>
    <property type="project" value="UniProtKB-SubCell"/>
</dbReference>
<dbReference type="RefSeq" id="WP_121917043.1">
    <property type="nucleotide sequence ID" value="NZ_REFV01000006.1"/>
</dbReference>
<dbReference type="SUPFAM" id="SSF52279">
    <property type="entry name" value="Beta-D-glucan exohydrolase, C-terminal domain"/>
    <property type="match status" value="1"/>
</dbReference>
<dbReference type="PANTHER" id="PTHR30620:SF16">
    <property type="entry name" value="LYSOSOMAL BETA GLUCOSIDASE"/>
    <property type="match status" value="1"/>
</dbReference>
<organism evidence="12 13">
    <name type="scientific">Dokdonia sinensis</name>
    <dbReference type="NCBI Taxonomy" id="2479847"/>
    <lineage>
        <taxon>Bacteria</taxon>
        <taxon>Pseudomonadati</taxon>
        <taxon>Bacteroidota</taxon>
        <taxon>Flavobacteriia</taxon>
        <taxon>Flavobacteriales</taxon>
        <taxon>Flavobacteriaceae</taxon>
        <taxon>Dokdonia</taxon>
    </lineage>
</organism>
<evidence type="ECO:0000256" key="6">
    <source>
        <dbReference type="ARBA" id="ARBA00022764"/>
    </source>
</evidence>
<evidence type="ECO:0000256" key="8">
    <source>
        <dbReference type="ARBA" id="ARBA00023295"/>
    </source>
</evidence>
<evidence type="ECO:0000256" key="10">
    <source>
        <dbReference type="RuleBase" id="RU361161"/>
    </source>
</evidence>
<comment type="catalytic activity">
    <reaction evidence="1">
        <text>Hydrolysis of terminal, non-reducing beta-D-glucosyl residues with release of beta-D-glucose.</text>
        <dbReference type="EC" id="3.2.1.21"/>
    </reaction>
</comment>